<accession>A0A1Z4KF02</accession>
<name>A0A1Z4KF02_ANAVA</name>
<dbReference type="AlphaFoldDB" id="A0A1Z4KF02"/>
<dbReference type="SUPFAM" id="SSF52200">
    <property type="entry name" value="Toll/Interleukin receptor TIR domain"/>
    <property type="match status" value="1"/>
</dbReference>
<dbReference type="GO" id="GO:0007165">
    <property type="term" value="P:signal transduction"/>
    <property type="evidence" value="ECO:0007669"/>
    <property type="project" value="InterPro"/>
</dbReference>
<feature type="domain" description="TIR" evidence="3">
    <location>
        <begin position="4"/>
        <end position="133"/>
    </location>
</feature>
<sequence length="363" mass="40697">MNTRKSEVCLLYSESNQATANLLKDALNYYSIDIWEAQNISIGSQIISETTKALEKNKFVIVLWSNTSVKSALLTNLAAEAKKNGKVLISVLIEPVKIPGEFLDIQSANLIGWDGDRENEQIVKLWRLIQDQVLKHRRKKIAFNKFNAIVTLLLTITGLIIAVATPEVRCFLKIQCSENSFSKSSQNLPDINSSSSVLKNPESPLKSDDSLLKSSSNPISNKQPELNTASPIENFTTIERDGLEFTLQKCARKNQNIKCELQLINTLNDDQRLIMYGNFAGLRSRILDLDGITYFAESVEIDGNVEKYVKTTLIPKVKNKLIINFTKVPAQVNQIQVLEIAAAYGRPNKNIEDARFHNIVISN</sequence>
<keyword evidence="2" id="KW-1133">Transmembrane helix</keyword>
<proteinExistence type="predicted"/>
<keyword evidence="2" id="KW-0812">Transmembrane</keyword>
<organism evidence="4 5">
    <name type="scientific">Trichormus variabilis NIES-23</name>
    <dbReference type="NCBI Taxonomy" id="1973479"/>
    <lineage>
        <taxon>Bacteria</taxon>
        <taxon>Bacillati</taxon>
        <taxon>Cyanobacteriota</taxon>
        <taxon>Cyanophyceae</taxon>
        <taxon>Nostocales</taxon>
        <taxon>Nostocaceae</taxon>
        <taxon>Trichormus</taxon>
    </lineage>
</organism>
<feature type="compositionally biased region" description="Polar residues" evidence="1">
    <location>
        <begin position="181"/>
        <end position="198"/>
    </location>
</feature>
<dbReference type="InterPro" id="IPR000157">
    <property type="entry name" value="TIR_dom"/>
</dbReference>
<evidence type="ECO:0000259" key="3">
    <source>
        <dbReference type="PROSITE" id="PS50104"/>
    </source>
</evidence>
<feature type="compositionally biased region" description="Polar residues" evidence="1">
    <location>
        <begin position="217"/>
        <end position="227"/>
    </location>
</feature>
<protein>
    <recommendedName>
        <fullName evidence="3">TIR domain-containing protein</fullName>
    </recommendedName>
</protein>
<evidence type="ECO:0000256" key="2">
    <source>
        <dbReference type="SAM" id="Phobius"/>
    </source>
</evidence>
<gene>
    <name evidence="4" type="ORF">NIES23_03500</name>
</gene>
<dbReference type="Proteomes" id="UP000217507">
    <property type="component" value="Chromosome"/>
</dbReference>
<dbReference type="EMBL" id="AP018216">
    <property type="protein sequence ID" value="BAY67576.1"/>
    <property type="molecule type" value="Genomic_DNA"/>
</dbReference>
<feature type="transmembrane region" description="Helical" evidence="2">
    <location>
        <begin position="146"/>
        <end position="165"/>
    </location>
</feature>
<feature type="region of interest" description="Disordered" evidence="1">
    <location>
        <begin position="181"/>
        <end position="227"/>
    </location>
</feature>
<reference evidence="4 5" key="1">
    <citation type="submission" date="2017-06" db="EMBL/GenBank/DDBJ databases">
        <title>Genome sequencing of cyanobaciteial culture collection at National Institute for Environmental Studies (NIES).</title>
        <authorList>
            <person name="Hirose Y."/>
            <person name="Shimura Y."/>
            <person name="Fujisawa T."/>
            <person name="Nakamura Y."/>
            <person name="Kawachi M."/>
        </authorList>
    </citation>
    <scope>NUCLEOTIDE SEQUENCE [LARGE SCALE GENOMIC DNA]</scope>
    <source>
        <strain evidence="4 5">NIES-23</strain>
    </source>
</reference>
<evidence type="ECO:0000313" key="4">
    <source>
        <dbReference type="EMBL" id="BAY67576.1"/>
    </source>
</evidence>
<dbReference type="InterPro" id="IPR035897">
    <property type="entry name" value="Toll_tir_struct_dom_sf"/>
</dbReference>
<dbReference type="Pfam" id="PF13676">
    <property type="entry name" value="TIR_2"/>
    <property type="match status" value="1"/>
</dbReference>
<keyword evidence="2" id="KW-0472">Membrane</keyword>
<evidence type="ECO:0000256" key="1">
    <source>
        <dbReference type="SAM" id="MobiDB-lite"/>
    </source>
</evidence>
<dbReference type="PROSITE" id="PS50104">
    <property type="entry name" value="TIR"/>
    <property type="match status" value="1"/>
</dbReference>
<dbReference type="Gene3D" id="3.40.50.10140">
    <property type="entry name" value="Toll/interleukin-1 receptor homology (TIR) domain"/>
    <property type="match status" value="1"/>
</dbReference>
<evidence type="ECO:0000313" key="5">
    <source>
        <dbReference type="Proteomes" id="UP000217507"/>
    </source>
</evidence>